<evidence type="ECO:0000313" key="3">
    <source>
        <dbReference type="EMBL" id="EMT45749.1"/>
    </source>
</evidence>
<dbReference type="CDD" id="cd06530">
    <property type="entry name" value="S26_SPase_I"/>
    <property type="match status" value="1"/>
</dbReference>
<feature type="transmembrane region" description="Helical" evidence="2">
    <location>
        <begin position="132"/>
        <end position="160"/>
    </location>
</feature>
<dbReference type="GO" id="GO:0004252">
    <property type="term" value="F:serine-type endopeptidase activity"/>
    <property type="evidence" value="ECO:0007669"/>
    <property type="project" value="UniProtKB-UniRule"/>
</dbReference>
<name>M8DYC2_9BACL</name>
<dbReference type="GO" id="GO:0009003">
    <property type="term" value="F:signal peptidase activity"/>
    <property type="evidence" value="ECO:0007669"/>
    <property type="project" value="UniProtKB-EC"/>
</dbReference>
<dbReference type="RefSeq" id="WP_003397413.1">
    <property type="nucleotide sequence ID" value="NZ_APCD01000010.1"/>
</dbReference>
<dbReference type="InterPro" id="IPR001733">
    <property type="entry name" value="Peptidase_S26B"/>
</dbReference>
<keyword evidence="2" id="KW-0472">Membrane</keyword>
<keyword evidence="2" id="KW-1133">Transmembrane helix</keyword>
<protein>
    <recommendedName>
        <fullName evidence="1">Signal peptidase I</fullName>
        <ecNumber evidence="1">3.4.21.89</ecNumber>
    </recommendedName>
</protein>
<gene>
    <name evidence="3" type="ORF">H919_08220</name>
</gene>
<dbReference type="GO" id="GO:0006465">
    <property type="term" value="P:signal peptide processing"/>
    <property type="evidence" value="ECO:0007669"/>
    <property type="project" value="UniProtKB-UniRule"/>
</dbReference>
<feature type="transmembrane region" description="Helical" evidence="2">
    <location>
        <begin position="172"/>
        <end position="190"/>
    </location>
</feature>
<evidence type="ECO:0000256" key="2">
    <source>
        <dbReference type="SAM" id="Phobius"/>
    </source>
</evidence>
<reference evidence="3 4" key="1">
    <citation type="submission" date="2013-03" db="EMBL/GenBank/DDBJ databases">
        <title>Assembly of a new bacterial strain Anoxybacillus flavithermus AK1.</title>
        <authorList>
            <person name="Rajan I."/>
            <person name="PoliReddy D."/>
            <person name="Sugumar T."/>
            <person name="Rathinam K."/>
            <person name="Alqarawi S."/>
            <person name="Khalil A.B."/>
            <person name="Sivakumar N."/>
        </authorList>
    </citation>
    <scope>NUCLEOTIDE SEQUENCE [LARGE SCALE GENOMIC DNA]</scope>
    <source>
        <strain evidence="3 4">AK1</strain>
    </source>
</reference>
<dbReference type="Proteomes" id="UP000012085">
    <property type="component" value="Unassembled WGS sequence"/>
</dbReference>
<dbReference type="EMBL" id="APCD01000010">
    <property type="protein sequence ID" value="EMT45749.1"/>
    <property type="molecule type" value="Genomic_DNA"/>
</dbReference>
<proteinExistence type="predicted"/>
<dbReference type="PANTHER" id="PTHR10806">
    <property type="entry name" value="SIGNAL PEPTIDASE COMPLEX CATALYTIC SUBUNIT SEC11"/>
    <property type="match status" value="1"/>
</dbReference>
<dbReference type="GO" id="GO:0016020">
    <property type="term" value="C:membrane"/>
    <property type="evidence" value="ECO:0007669"/>
    <property type="project" value="UniProtKB-UniRule"/>
</dbReference>
<sequence>MKKELYLFVVSLLFFICVCLFYFIGWRAHIVLTDSMRPTIPEGALVITKPIESQHLIENKIIVFYYKPLHTYVMHRVSGQMYSVEERTISIQTKGDANKVKDPITISWKDVKGEYVIHIPVVGYVLKWIKTYIWVVGLLWFILYFRRLCTYMIILTVCLFPMEGHANFKKTYHAACYVTTGSGFFFYYLLNSTDTKQLSNPQVNISTGQNDTLTIDVGTVFGVVNFQTTIPNAFTITNKTKSLSTLNLSVQNVDKPPLSLVGINYIINVPHSATIQSNQIFSVPLQINFLPLLTIPGVYRGMILISDPGNGLSFQIPIVVRIQLI</sequence>
<feature type="transmembrane region" description="Helical" evidence="2">
    <location>
        <begin position="5"/>
        <end position="26"/>
    </location>
</feature>
<evidence type="ECO:0000256" key="1">
    <source>
        <dbReference type="NCBIfam" id="TIGR02228"/>
    </source>
</evidence>
<dbReference type="InterPro" id="IPR019533">
    <property type="entry name" value="Peptidase_S26"/>
</dbReference>
<reference evidence="3 4" key="2">
    <citation type="journal article" date="2015" name="Genome Announc.">
        <title>Genome Sequence of Anoxybacillus flavithermus Strain AK1, a Thermophile Isolated from a Hot Spring in Saudi Arabia.</title>
        <authorList>
            <person name="Khalil A."/>
            <person name="Sivakumar N."/>
            <person name="Qarawi S."/>
        </authorList>
    </citation>
    <scope>NUCLEOTIDE SEQUENCE [LARGE SCALE GENOMIC DNA]</scope>
    <source>
        <strain evidence="3 4">AK1</strain>
    </source>
</reference>
<organism evidence="3 4">
    <name type="scientific">Anoxybacillus flavithermus AK1</name>
    <dbReference type="NCBI Taxonomy" id="1297581"/>
    <lineage>
        <taxon>Bacteria</taxon>
        <taxon>Bacillati</taxon>
        <taxon>Bacillota</taxon>
        <taxon>Bacilli</taxon>
        <taxon>Bacillales</taxon>
        <taxon>Anoxybacillaceae</taxon>
        <taxon>Anoxybacillus</taxon>
    </lineage>
</organism>
<dbReference type="AlphaFoldDB" id="M8DYC2"/>
<dbReference type="NCBIfam" id="TIGR02228">
    <property type="entry name" value="sigpep_I_arch"/>
    <property type="match status" value="1"/>
</dbReference>
<keyword evidence="2" id="KW-0812">Transmembrane</keyword>
<dbReference type="EC" id="3.4.21.89" evidence="1"/>
<comment type="caution">
    <text evidence="3">The sequence shown here is derived from an EMBL/GenBank/DDBJ whole genome shotgun (WGS) entry which is preliminary data.</text>
</comment>
<evidence type="ECO:0000313" key="4">
    <source>
        <dbReference type="Proteomes" id="UP000012085"/>
    </source>
</evidence>
<dbReference type="PATRIC" id="fig|1297581.3.peg.1683"/>
<accession>M8DYC2</accession>
<dbReference type="PANTHER" id="PTHR10806:SF6">
    <property type="entry name" value="SIGNAL PEPTIDASE COMPLEX CATALYTIC SUBUNIT SEC11"/>
    <property type="match status" value="1"/>
</dbReference>